<sequence length="463" mass="51254">MIGAKHERMRGEILNGSIEKTLLRLAYPLIFFNLIFIIYNLTDTFWLGKLGREAVSAPTVSFPFIWTMMSFGAGFAVAGFAFISQYAGAAQWDKVKHNIANLLTLMFFSSLLLGVIGFFIAPWILYVLGVPADAYMNAVIYLRVMFLGVPFTFEGFAFSFALRAIGDTKTPTIINSVAILLNVVLDPLLIFGIGPFPRLEVLGAALATIIAYSVASILSIYLIFSGKLGIKFFLSEFKPDFGLYKKLFTVGLPASIGQSLNALGFVVVMGIVSHFGSVVIAAYGIGQRIINLIFSVSDGISMAMSTMVGQNLGAQNFNRIKTIVRKTIIINTILISIPTIIIFLLRTKVVGIFINDPLVITEGSIFYTYFLISMPFFGIFFISTNVVRSAGRTKESMVIGVIRLWGLRVPLAYFLSMLWGERGIWIGMALSNIIGAGLAYLWYRRETWRVPVTKEEVIPPYQL</sequence>
<feature type="transmembrane region" description="Helical" evidence="7">
    <location>
        <begin position="365"/>
        <end position="386"/>
    </location>
</feature>
<evidence type="ECO:0000313" key="8">
    <source>
        <dbReference type="EMBL" id="KPJ73582.1"/>
    </source>
</evidence>
<dbReference type="InterPro" id="IPR052031">
    <property type="entry name" value="Membrane_Transporter-Flippase"/>
</dbReference>
<feature type="transmembrane region" description="Helical" evidence="7">
    <location>
        <begin position="398"/>
        <end position="418"/>
    </location>
</feature>
<feature type="transmembrane region" description="Helical" evidence="7">
    <location>
        <begin position="173"/>
        <end position="196"/>
    </location>
</feature>
<evidence type="ECO:0000256" key="3">
    <source>
        <dbReference type="ARBA" id="ARBA00022475"/>
    </source>
</evidence>
<evidence type="ECO:0000313" key="9">
    <source>
        <dbReference type="Proteomes" id="UP000051012"/>
    </source>
</evidence>
<keyword evidence="2" id="KW-0813">Transport</keyword>
<evidence type="ECO:0000256" key="5">
    <source>
        <dbReference type="ARBA" id="ARBA00022989"/>
    </source>
</evidence>
<feature type="transmembrane region" description="Helical" evidence="7">
    <location>
        <begin position="62"/>
        <end position="83"/>
    </location>
</feature>
<keyword evidence="6 7" id="KW-0472">Membrane</keyword>
<dbReference type="PIRSF" id="PIRSF006603">
    <property type="entry name" value="DinF"/>
    <property type="match status" value="1"/>
</dbReference>
<dbReference type="CDD" id="cd13142">
    <property type="entry name" value="MATE_like_12"/>
    <property type="match status" value="1"/>
</dbReference>
<name>A0A0S7YFP9_UNCT6</name>
<feature type="transmembrane region" description="Helical" evidence="7">
    <location>
        <begin position="289"/>
        <end position="308"/>
    </location>
</feature>
<dbReference type="InterPro" id="IPR002528">
    <property type="entry name" value="MATE_fam"/>
</dbReference>
<feature type="transmembrane region" description="Helical" evidence="7">
    <location>
        <begin position="103"/>
        <end position="128"/>
    </location>
</feature>
<feature type="transmembrane region" description="Helical" evidence="7">
    <location>
        <begin position="21"/>
        <end position="42"/>
    </location>
</feature>
<dbReference type="GO" id="GO:0015297">
    <property type="term" value="F:antiporter activity"/>
    <property type="evidence" value="ECO:0007669"/>
    <property type="project" value="InterPro"/>
</dbReference>
<evidence type="ECO:0000256" key="6">
    <source>
        <dbReference type="ARBA" id="ARBA00023136"/>
    </source>
</evidence>
<organism evidence="8 9">
    <name type="scientific">candidate division TA06 bacterium DG_78</name>
    <dbReference type="NCBI Taxonomy" id="1703772"/>
    <lineage>
        <taxon>Bacteria</taxon>
        <taxon>Bacteria division TA06</taxon>
    </lineage>
</organism>
<keyword evidence="4 7" id="KW-0812">Transmembrane</keyword>
<dbReference type="Pfam" id="PF01554">
    <property type="entry name" value="MatE"/>
    <property type="match status" value="2"/>
</dbReference>
<evidence type="ECO:0000256" key="4">
    <source>
        <dbReference type="ARBA" id="ARBA00022692"/>
    </source>
</evidence>
<keyword evidence="3" id="KW-1003">Cell membrane</keyword>
<feature type="transmembrane region" description="Helical" evidence="7">
    <location>
        <begin position="424"/>
        <end position="443"/>
    </location>
</feature>
<dbReference type="AlphaFoldDB" id="A0A0S7YFP9"/>
<dbReference type="PATRIC" id="fig|1703772.3.peg.1181"/>
<keyword evidence="5 7" id="KW-1133">Transmembrane helix</keyword>
<reference evidence="8 9" key="1">
    <citation type="journal article" date="2015" name="Microbiome">
        <title>Genomic resolution of linkages in carbon, nitrogen, and sulfur cycling among widespread estuary sediment bacteria.</title>
        <authorList>
            <person name="Baker B.J."/>
            <person name="Lazar C.S."/>
            <person name="Teske A.P."/>
            <person name="Dick G.J."/>
        </authorList>
    </citation>
    <scope>NUCLEOTIDE SEQUENCE [LARGE SCALE GENOMIC DNA]</scope>
    <source>
        <strain evidence="8">DG_78</strain>
    </source>
</reference>
<accession>A0A0S7YFP9</accession>
<dbReference type="InterPro" id="IPR048279">
    <property type="entry name" value="MdtK-like"/>
</dbReference>
<evidence type="ECO:0000256" key="2">
    <source>
        <dbReference type="ARBA" id="ARBA00022448"/>
    </source>
</evidence>
<dbReference type="NCBIfam" id="TIGR00797">
    <property type="entry name" value="matE"/>
    <property type="match status" value="1"/>
</dbReference>
<evidence type="ECO:0000256" key="1">
    <source>
        <dbReference type="ARBA" id="ARBA00004651"/>
    </source>
</evidence>
<feature type="transmembrane region" description="Helical" evidence="7">
    <location>
        <begin position="140"/>
        <end position="161"/>
    </location>
</feature>
<evidence type="ECO:0000256" key="7">
    <source>
        <dbReference type="SAM" id="Phobius"/>
    </source>
</evidence>
<comment type="caution">
    <text evidence="8">The sequence shown here is derived from an EMBL/GenBank/DDBJ whole genome shotgun (WGS) entry which is preliminary data.</text>
</comment>
<gene>
    <name evidence="8" type="ORF">AMJ52_03420</name>
</gene>
<evidence type="ECO:0008006" key="10">
    <source>
        <dbReference type="Google" id="ProtNLM"/>
    </source>
</evidence>
<feature type="transmembrane region" description="Helical" evidence="7">
    <location>
        <begin position="328"/>
        <end position="345"/>
    </location>
</feature>
<dbReference type="GO" id="GO:0042910">
    <property type="term" value="F:xenobiotic transmembrane transporter activity"/>
    <property type="evidence" value="ECO:0007669"/>
    <property type="project" value="InterPro"/>
</dbReference>
<proteinExistence type="predicted"/>
<dbReference type="GO" id="GO:0005886">
    <property type="term" value="C:plasma membrane"/>
    <property type="evidence" value="ECO:0007669"/>
    <property type="project" value="UniProtKB-SubCell"/>
</dbReference>
<dbReference type="Proteomes" id="UP000051012">
    <property type="component" value="Unassembled WGS sequence"/>
</dbReference>
<protein>
    <recommendedName>
        <fullName evidence="10">MATE family efflux transporter</fullName>
    </recommendedName>
</protein>
<feature type="transmembrane region" description="Helical" evidence="7">
    <location>
        <begin position="262"/>
        <end position="283"/>
    </location>
</feature>
<comment type="subcellular location">
    <subcellularLocation>
        <location evidence="1">Cell membrane</location>
        <topology evidence="1">Multi-pass membrane protein</topology>
    </subcellularLocation>
</comment>
<dbReference type="PANTHER" id="PTHR43549:SF2">
    <property type="entry name" value="MULTIDRUG RESISTANCE PROTEIN NORM-RELATED"/>
    <property type="match status" value="1"/>
</dbReference>
<dbReference type="EMBL" id="LJNI01000031">
    <property type="protein sequence ID" value="KPJ73582.1"/>
    <property type="molecule type" value="Genomic_DNA"/>
</dbReference>
<feature type="transmembrane region" description="Helical" evidence="7">
    <location>
        <begin position="202"/>
        <end position="224"/>
    </location>
</feature>
<dbReference type="PANTHER" id="PTHR43549">
    <property type="entry name" value="MULTIDRUG RESISTANCE PROTEIN YPNP-RELATED"/>
    <property type="match status" value="1"/>
</dbReference>